<sequence>MPQPVPGREVSAPGPEAVADWLHRGTLLFRRLTDTVPAHALAEPSLLPGWTRAHVVAHVARNADALVNLLTWARTGVETLMYPSRERRDADIEAGAAWPADRLRPDLHAACERFAEAVRTMPADRWSYTVTSAQGRPIPAREAPWMRVRELWIHAVDLDSGIGFAELPADLVDALLTDVAAKLGSAPGAVPVRLAATDREGVWSLGPDAGAAAVPAVHGSAAELLGWLAGRTQGKELLVLGDGGAGSLPPLPRWL</sequence>
<feature type="domain" description="Mycothiol-dependent maleylpyruvate isomerase metal-binding" evidence="2">
    <location>
        <begin position="29"/>
        <end position="158"/>
    </location>
</feature>
<dbReference type="Pfam" id="PF07398">
    <property type="entry name" value="MDMPI_C"/>
    <property type="match status" value="1"/>
</dbReference>
<gene>
    <name evidence="3" type="ORF">CLV72_106341</name>
</gene>
<comment type="caution">
    <text evidence="3">The sequence shown here is derived from an EMBL/GenBank/DDBJ whole genome shotgun (WGS) entry which is preliminary data.</text>
</comment>
<dbReference type="EMBL" id="PVZC01000006">
    <property type="protein sequence ID" value="PRX97304.1"/>
    <property type="molecule type" value="Genomic_DNA"/>
</dbReference>
<evidence type="ECO:0000313" key="4">
    <source>
        <dbReference type="Proteomes" id="UP000237846"/>
    </source>
</evidence>
<dbReference type="InterPro" id="IPR034660">
    <property type="entry name" value="DinB/YfiT-like"/>
</dbReference>
<dbReference type="InterPro" id="IPR036527">
    <property type="entry name" value="SCP2_sterol-bd_dom_sf"/>
</dbReference>
<dbReference type="AlphaFoldDB" id="A0A2T0Q0J4"/>
<dbReference type="Gene3D" id="1.20.120.450">
    <property type="entry name" value="dinb family like domain"/>
    <property type="match status" value="1"/>
</dbReference>
<dbReference type="OrthoDB" id="5118203at2"/>
<dbReference type="Gene3D" id="3.30.1050.20">
    <property type="match status" value="1"/>
</dbReference>
<accession>A0A2T0Q0J4</accession>
<dbReference type="GO" id="GO:0046872">
    <property type="term" value="F:metal ion binding"/>
    <property type="evidence" value="ECO:0007669"/>
    <property type="project" value="InterPro"/>
</dbReference>
<dbReference type="InterPro" id="IPR017517">
    <property type="entry name" value="Maleyloyr_isom"/>
</dbReference>
<evidence type="ECO:0000259" key="1">
    <source>
        <dbReference type="Pfam" id="PF07398"/>
    </source>
</evidence>
<dbReference type="InterPro" id="IPR010872">
    <property type="entry name" value="MDMPI_C-term_domain"/>
</dbReference>
<organism evidence="3 4">
    <name type="scientific">Allonocardiopsis opalescens</name>
    <dbReference type="NCBI Taxonomy" id="1144618"/>
    <lineage>
        <taxon>Bacteria</taxon>
        <taxon>Bacillati</taxon>
        <taxon>Actinomycetota</taxon>
        <taxon>Actinomycetes</taxon>
        <taxon>Streptosporangiales</taxon>
        <taxon>Allonocardiopsis</taxon>
    </lineage>
</organism>
<dbReference type="SUPFAM" id="SSF109854">
    <property type="entry name" value="DinB/YfiT-like putative metalloenzymes"/>
    <property type="match status" value="1"/>
</dbReference>
<evidence type="ECO:0000259" key="2">
    <source>
        <dbReference type="Pfam" id="PF11716"/>
    </source>
</evidence>
<keyword evidence="3" id="KW-0670">Pyruvate</keyword>
<keyword evidence="4" id="KW-1185">Reference proteome</keyword>
<feature type="domain" description="MDMPI C-terminal" evidence="1">
    <location>
        <begin position="166"/>
        <end position="244"/>
    </location>
</feature>
<dbReference type="SUPFAM" id="SSF55718">
    <property type="entry name" value="SCP-like"/>
    <property type="match status" value="1"/>
</dbReference>
<dbReference type="Proteomes" id="UP000237846">
    <property type="component" value="Unassembled WGS sequence"/>
</dbReference>
<dbReference type="NCBIfam" id="TIGR03083">
    <property type="entry name" value="maleylpyruvate isomerase family mycothiol-dependent enzyme"/>
    <property type="match status" value="1"/>
</dbReference>
<name>A0A2T0Q0J4_9ACTN</name>
<keyword evidence="3" id="KW-0413">Isomerase</keyword>
<evidence type="ECO:0000313" key="3">
    <source>
        <dbReference type="EMBL" id="PRX97304.1"/>
    </source>
</evidence>
<proteinExistence type="predicted"/>
<dbReference type="Pfam" id="PF11716">
    <property type="entry name" value="MDMPI_N"/>
    <property type="match status" value="1"/>
</dbReference>
<protein>
    <submittedName>
        <fullName evidence="3">Maleylpyruvate isomerase</fullName>
    </submittedName>
</protein>
<reference evidence="3 4" key="1">
    <citation type="submission" date="2018-03" db="EMBL/GenBank/DDBJ databases">
        <title>Genomic Encyclopedia of Archaeal and Bacterial Type Strains, Phase II (KMG-II): from individual species to whole genera.</title>
        <authorList>
            <person name="Goeker M."/>
        </authorList>
    </citation>
    <scope>NUCLEOTIDE SEQUENCE [LARGE SCALE GENOMIC DNA]</scope>
    <source>
        <strain evidence="3 4">DSM 45601</strain>
    </source>
</reference>
<dbReference type="GO" id="GO:0016853">
    <property type="term" value="F:isomerase activity"/>
    <property type="evidence" value="ECO:0007669"/>
    <property type="project" value="UniProtKB-KW"/>
</dbReference>
<dbReference type="InterPro" id="IPR024344">
    <property type="entry name" value="MDMPI_metal-binding"/>
</dbReference>